<evidence type="ECO:0000259" key="11">
    <source>
        <dbReference type="Pfam" id="PF02223"/>
    </source>
</evidence>
<evidence type="ECO:0000256" key="4">
    <source>
        <dbReference type="ARBA" id="ARBA00022679"/>
    </source>
</evidence>
<proteinExistence type="inferred from homology"/>
<dbReference type="SUPFAM" id="SSF52540">
    <property type="entry name" value="P-loop containing nucleoside triphosphate hydrolases"/>
    <property type="match status" value="1"/>
</dbReference>
<keyword evidence="4 10" id="KW-0808">Transferase</keyword>
<evidence type="ECO:0000256" key="9">
    <source>
        <dbReference type="ARBA" id="ARBA00048743"/>
    </source>
</evidence>
<keyword evidence="6 10" id="KW-0547">Nucleotide-binding</keyword>
<dbReference type="Gene3D" id="3.40.50.300">
    <property type="entry name" value="P-loop containing nucleotide triphosphate hydrolases"/>
    <property type="match status" value="1"/>
</dbReference>
<comment type="catalytic activity">
    <reaction evidence="9 10">
        <text>dTMP + ATP = dTDP + ADP</text>
        <dbReference type="Rhea" id="RHEA:13517"/>
        <dbReference type="ChEBI" id="CHEBI:30616"/>
        <dbReference type="ChEBI" id="CHEBI:58369"/>
        <dbReference type="ChEBI" id="CHEBI:63528"/>
        <dbReference type="ChEBI" id="CHEBI:456216"/>
        <dbReference type="EC" id="2.7.4.9"/>
    </reaction>
</comment>
<evidence type="ECO:0000313" key="13">
    <source>
        <dbReference type="Proteomes" id="UP001370100"/>
    </source>
</evidence>
<evidence type="ECO:0000256" key="10">
    <source>
        <dbReference type="HAMAP-Rule" id="MF_00165"/>
    </source>
</evidence>
<sequence length="238" mass="24713">MGVMVAVEGLDGAGKATLVAALADAAARRGATVGTFAFPRYDADVHAALAGEALHGAHGDLRSSVHAMAVLFALDRSGAAPELRAARDAHDLVLVDRYVASNAAYGAARQEEDADGGFVAWVRALEIARLGVPVPDAQVLVRVPGDLAARRVRERAAADPSRTPDGYESDAALQARCAQVYDELVARTWLAPWSVVGAEEGRAALTRTAESVVAERLGDGTSRGIASGSSVRSDTIET</sequence>
<evidence type="ECO:0000256" key="8">
    <source>
        <dbReference type="ARBA" id="ARBA00022840"/>
    </source>
</evidence>
<evidence type="ECO:0000256" key="3">
    <source>
        <dbReference type="ARBA" id="ARBA00017144"/>
    </source>
</evidence>
<dbReference type="InterPro" id="IPR039430">
    <property type="entry name" value="Thymidylate_kin-like_dom"/>
</dbReference>
<dbReference type="InterPro" id="IPR027417">
    <property type="entry name" value="P-loop_NTPase"/>
</dbReference>
<evidence type="ECO:0000256" key="1">
    <source>
        <dbReference type="ARBA" id="ARBA00009776"/>
    </source>
</evidence>
<keyword evidence="5 10" id="KW-0545">Nucleotide biosynthesis</keyword>
<feature type="domain" description="Thymidylate kinase-like" evidence="11">
    <location>
        <begin position="7"/>
        <end position="186"/>
    </location>
</feature>
<dbReference type="GO" id="GO:0004798">
    <property type="term" value="F:dTMP kinase activity"/>
    <property type="evidence" value="ECO:0007669"/>
    <property type="project" value="UniProtKB-EC"/>
</dbReference>
<dbReference type="InterPro" id="IPR018094">
    <property type="entry name" value="Thymidylate_kinase"/>
</dbReference>
<reference evidence="12 13" key="1">
    <citation type="submission" date="2024-03" db="EMBL/GenBank/DDBJ databases">
        <title>Actinomycetospora sp. OC33-EN06, a novel actinomycete isolated from wild orchid (Aerides multiflora).</title>
        <authorList>
            <person name="Suriyachadkun C."/>
        </authorList>
    </citation>
    <scope>NUCLEOTIDE SEQUENCE [LARGE SCALE GENOMIC DNA]</scope>
    <source>
        <strain evidence="12 13">OC33-EN06</strain>
    </source>
</reference>
<accession>A0ABU8MZH3</accession>
<dbReference type="PANTHER" id="PTHR10344">
    <property type="entry name" value="THYMIDYLATE KINASE"/>
    <property type="match status" value="1"/>
</dbReference>
<keyword evidence="13" id="KW-1185">Reference proteome</keyword>
<comment type="caution">
    <text evidence="12">The sequence shown here is derived from an EMBL/GenBank/DDBJ whole genome shotgun (WGS) entry which is preliminary data.</text>
</comment>
<name>A0ABU8MZH3_9PSEU</name>
<evidence type="ECO:0000313" key="12">
    <source>
        <dbReference type="EMBL" id="MEJ2885388.1"/>
    </source>
</evidence>
<dbReference type="PANTHER" id="PTHR10344:SF4">
    <property type="entry name" value="UMP-CMP KINASE 2, MITOCHONDRIAL"/>
    <property type="match status" value="1"/>
</dbReference>
<dbReference type="Proteomes" id="UP001370100">
    <property type="component" value="Unassembled WGS sequence"/>
</dbReference>
<protein>
    <recommendedName>
        <fullName evidence="3 10">Thymidylate kinase</fullName>
        <ecNumber evidence="2 10">2.7.4.9</ecNumber>
    </recommendedName>
    <alternativeName>
        <fullName evidence="10">dTMP kinase</fullName>
    </alternativeName>
</protein>
<dbReference type="NCBIfam" id="NF005923">
    <property type="entry name" value="PRK07933.1"/>
    <property type="match status" value="1"/>
</dbReference>
<evidence type="ECO:0000256" key="6">
    <source>
        <dbReference type="ARBA" id="ARBA00022741"/>
    </source>
</evidence>
<evidence type="ECO:0000256" key="7">
    <source>
        <dbReference type="ARBA" id="ARBA00022777"/>
    </source>
</evidence>
<dbReference type="HAMAP" id="MF_00165">
    <property type="entry name" value="Thymidylate_kinase"/>
    <property type="match status" value="1"/>
</dbReference>
<organism evidence="12 13">
    <name type="scientific">Actinomycetospora aeridis</name>
    <dbReference type="NCBI Taxonomy" id="3129231"/>
    <lineage>
        <taxon>Bacteria</taxon>
        <taxon>Bacillati</taxon>
        <taxon>Actinomycetota</taxon>
        <taxon>Actinomycetes</taxon>
        <taxon>Pseudonocardiales</taxon>
        <taxon>Pseudonocardiaceae</taxon>
        <taxon>Actinomycetospora</taxon>
    </lineage>
</organism>
<dbReference type="EC" id="2.7.4.9" evidence="2 10"/>
<gene>
    <name evidence="10" type="primary">tmk</name>
    <name evidence="12" type="ORF">WCD41_02925</name>
</gene>
<dbReference type="EMBL" id="JBBEGL010000001">
    <property type="protein sequence ID" value="MEJ2885388.1"/>
    <property type="molecule type" value="Genomic_DNA"/>
</dbReference>
<comment type="caution">
    <text evidence="10">Lacks conserved residue(s) required for the propagation of feature annotation.</text>
</comment>
<keyword evidence="7 10" id="KW-0418">Kinase</keyword>
<comment type="similarity">
    <text evidence="1 10">Belongs to the thymidylate kinase family.</text>
</comment>
<evidence type="ECO:0000256" key="5">
    <source>
        <dbReference type="ARBA" id="ARBA00022727"/>
    </source>
</evidence>
<dbReference type="Pfam" id="PF02223">
    <property type="entry name" value="Thymidylate_kin"/>
    <property type="match status" value="1"/>
</dbReference>
<keyword evidence="8 10" id="KW-0067">ATP-binding</keyword>
<evidence type="ECO:0000256" key="2">
    <source>
        <dbReference type="ARBA" id="ARBA00012980"/>
    </source>
</evidence>
<comment type="function">
    <text evidence="10">Phosphorylation of dTMP to form dTDP in both de novo and salvage pathways of dTTP synthesis.</text>
</comment>
<dbReference type="RefSeq" id="WP_337711872.1">
    <property type="nucleotide sequence ID" value="NZ_JBBEGL010000001.1"/>
</dbReference>